<keyword evidence="5 6" id="KW-0539">Nucleus</keyword>
<evidence type="ECO:0000256" key="8">
    <source>
        <dbReference type="SAM" id="MobiDB-lite"/>
    </source>
</evidence>
<proteinExistence type="inferred from homology"/>
<comment type="subcellular location">
    <subcellularLocation>
        <location evidence="1 6">Nucleus</location>
    </subcellularLocation>
</comment>
<comment type="similarity">
    <text evidence="6">Belongs to the WD repeat TRM82 family.</text>
</comment>
<evidence type="ECO:0000256" key="6">
    <source>
        <dbReference type="HAMAP-Rule" id="MF_03056"/>
    </source>
</evidence>
<evidence type="ECO:0000256" key="5">
    <source>
        <dbReference type="ARBA" id="ARBA00023242"/>
    </source>
</evidence>
<keyword evidence="3 6" id="KW-0819">tRNA processing</keyword>
<dbReference type="PANTHER" id="PTHR16288:SF0">
    <property type="entry name" value="TRNA (GUANINE-N(7)-)-METHYLTRANSFERASE NON-CATALYTIC SUBUNIT WDR4"/>
    <property type="match status" value="1"/>
</dbReference>
<keyword evidence="4 6" id="KW-0677">Repeat</keyword>
<feature type="region of interest" description="Disordered" evidence="8">
    <location>
        <begin position="255"/>
        <end position="276"/>
    </location>
</feature>
<accession>A0ABR2J738</accession>
<dbReference type="InterPro" id="IPR015943">
    <property type="entry name" value="WD40/YVTN_repeat-like_dom_sf"/>
</dbReference>
<feature type="repeat" description="WD" evidence="7">
    <location>
        <begin position="329"/>
        <end position="360"/>
    </location>
</feature>
<comment type="caution">
    <text evidence="9">The sequence shown here is derived from an EMBL/GenBank/DDBJ whole genome shotgun (WGS) entry which is preliminary data.</text>
</comment>
<comment type="function">
    <text evidence="6">Required for the formation of N(7)-methylguanine at position 46 (m7G46) in tRNA. In the complex, it is required to stabilize and induce conformational changes of the catalytic subunit.</text>
</comment>
<dbReference type="SMART" id="SM00320">
    <property type="entry name" value="WD40"/>
    <property type="match status" value="2"/>
</dbReference>
<keyword evidence="2 6" id="KW-0853">WD repeat</keyword>
<evidence type="ECO:0000313" key="9">
    <source>
        <dbReference type="EMBL" id="KAK8873130.1"/>
    </source>
</evidence>
<dbReference type="PROSITE" id="PS50082">
    <property type="entry name" value="WD_REPEATS_2"/>
    <property type="match status" value="1"/>
</dbReference>
<gene>
    <name evidence="9" type="ORF">PGQ11_003644</name>
</gene>
<evidence type="ECO:0000256" key="3">
    <source>
        <dbReference type="ARBA" id="ARBA00022694"/>
    </source>
</evidence>
<dbReference type="InterPro" id="IPR011047">
    <property type="entry name" value="Quinoprotein_ADH-like_sf"/>
</dbReference>
<feature type="compositionally biased region" description="Basic and acidic residues" evidence="8">
    <location>
        <begin position="255"/>
        <end position="272"/>
    </location>
</feature>
<dbReference type="HAMAP" id="MF_03056">
    <property type="entry name" value="TRM82"/>
    <property type="match status" value="1"/>
</dbReference>
<name>A0ABR2J738_9PEZI</name>
<evidence type="ECO:0000256" key="1">
    <source>
        <dbReference type="ARBA" id="ARBA00004123"/>
    </source>
</evidence>
<dbReference type="Gene3D" id="2.130.10.10">
    <property type="entry name" value="YVTN repeat-like/Quinoprotein amine dehydrogenase"/>
    <property type="match status" value="1"/>
</dbReference>
<dbReference type="InterPro" id="IPR028884">
    <property type="entry name" value="Trm82"/>
</dbReference>
<dbReference type="SUPFAM" id="SSF50998">
    <property type="entry name" value="Quinoprotein alcohol dehydrogenase-like"/>
    <property type="match status" value="1"/>
</dbReference>
<organism evidence="9 10">
    <name type="scientific">Apiospora arundinis</name>
    <dbReference type="NCBI Taxonomy" id="335852"/>
    <lineage>
        <taxon>Eukaryota</taxon>
        <taxon>Fungi</taxon>
        <taxon>Dikarya</taxon>
        <taxon>Ascomycota</taxon>
        <taxon>Pezizomycotina</taxon>
        <taxon>Sordariomycetes</taxon>
        <taxon>Xylariomycetidae</taxon>
        <taxon>Amphisphaeriales</taxon>
        <taxon>Apiosporaceae</taxon>
        <taxon>Apiospora</taxon>
    </lineage>
</organism>
<evidence type="ECO:0000256" key="2">
    <source>
        <dbReference type="ARBA" id="ARBA00022574"/>
    </source>
</evidence>
<evidence type="ECO:0000313" key="10">
    <source>
        <dbReference type="Proteomes" id="UP001390339"/>
    </source>
</evidence>
<comment type="pathway">
    <text evidence="6">tRNA modification; N(7)-methylguanine-tRNA biosynthesis.</text>
</comment>
<feature type="compositionally biased region" description="Low complexity" evidence="8">
    <location>
        <begin position="109"/>
        <end position="123"/>
    </location>
</feature>
<reference evidence="9 10" key="1">
    <citation type="journal article" date="2024" name="IMA Fungus">
        <title>Apiospora arundinis, a panoply of carbohydrate-active enzymes and secondary metabolites.</title>
        <authorList>
            <person name="Sorensen T."/>
            <person name="Petersen C."/>
            <person name="Muurmann A.T."/>
            <person name="Christiansen J.V."/>
            <person name="Brundto M.L."/>
            <person name="Overgaard C.K."/>
            <person name="Boysen A.T."/>
            <person name="Wollenberg R.D."/>
            <person name="Larsen T.O."/>
            <person name="Sorensen J.L."/>
            <person name="Nielsen K.L."/>
            <person name="Sondergaard T.E."/>
        </authorList>
    </citation>
    <scope>NUCLEOTIDE SEQUENCE [LARGE SCALE GENOMIC DNA]</scope>
    <source>
        <strain evidence="9 10">AAU 773</strain>
    </source>
</reference>
<feature type="compositionally biased region" description="Low complexity" evidence="8">
    <location>
        <begin position="535"/>
        <end position="553"/>
    </location>
</feature>
<feature type="region of interest" description="Disordered" evidence="8">
    <location>
        <begin position="524"/>
        <end position="553"/>
    </location>
</feature>
<protein>
    <submittedName>
        <fullName evidence="9">tRNA (Guanine-N(7)-)-methyltransferase non-catalytic subunit trm82</fullName>
    </submittedName>
</protein>
<sequence>MAPLPFQFLCALGQDGILCASRGDSLYTFAADCSLITEHTLSSRGAAAAAATQEGAKEGQDGSSETATSKTQGGEEVNESSTPPPKRRKVDPEANGSSAQPAVGTAEPQAQQQAASAANGSSSQKKKKAEKSAEPAEKSYVILLKATGNGSHVVAVTGGNKTVCVLEHDGKGHLTELSQRQMVKRPSDVVLTADEKTILVADKFGDVYALPLVPSADDLPGEDSAAALQESIRLARKGANNLTVHTQRNLRSLEEQARQRAEKAKQQQEQKETGPTFKQDLLLGHVSMLTSVAVGSANGRPYILTADRDEHIRVSRGILSMAHIIEHFCLGHKAFVSTMCFPQPDVLVSGGGDNELYVWDWVAGKLKSKVPLLQHAKEQASLGADKIAVTGLYPCNVPGGAVLLMAICERVKAIFVYRVEGSNLTFAETISLAGYPLDIAFIQVPGEQQSRMVVSLDQGAETGEPSSSSSGLYVHMLGNGSATAEKQAAPVYPNPEGGRVDDLPRAEIEKILYTVGNLRKTEFDDVAAGGDDDAAGAAGAPAPEAAEGESSAP</sequence>
<evidence type="ECO:0000256" key="4">
    <source>
        <dbReference type="ARBA" id="ARBA00022737"/>
    </source>
</evidence>
<feature type="compositionally biased region" description="Polar residues" evidence="8">
    <location>
        <begin position="61"/>
        <end position="72"/>
    </location>
</feature>
<feature type="region of interest" description="Disordered" evidence="8">
    <location>
        <begin position="47"/>
        <end position="135"/>
    </location>
</feature>
<dbReference type="InterPro" id="IPR001680">
    <property type="entry name" value="WD40_rpt"/>
</dbReference>
<evidence type="ECO:0000256" key="7">
    <source>
        <dbReference type="PROSITE-ProRule" id="PRU00221"/>
    </source>
</evidence>
<dbReference type="EMBL" id="JAPCWZ010000003">
    <property type="protein sequence ID" value="KAK8873130.1"/>
    <property type="molecule type" value="Genomic_DNA"/>
</dbReference>
<keyword evidence="10" id="KW-1185">Reference proteome</keyword>
<dbReference type="Proteomes" id="UP001390339">
    <property type="component" value="Unassembled WGS sequence"/>
</dbReference>
<dbReference type="PANTHER" id="PTHR16288">
    <property type="entry name" value="WD40 REPEAT PROTEIN 4"/>
    <property type="match status" value="1"/>
</dbReference>